<sequence>MSAKILAEKINKYTKEYKDEVILIRRQLHQIPEIGDDLPKTRALILNELKKYDVEIQENVGNNGIVAIIRGGSEGKTVAYRADMDALLILEQNDLEYKSMHEGKMHACGHDAHVAIALSITKVLSLLKDDIKGNIKIIFQPAEETSGGAFNMINDGALDNPKVDYILGSHMWPSIESGQLGLRSGPLMAGTDILEINIQGKGGHGGIPHNAINPIVVGSKIINEIESIKNYFINSSERAVISICSINSGTTNNVIPNTATILGTVRSFSKDTQEIIIDQLKKITNNISDIYGAKCELIYKKNFPPTINNEYVIDEIKKELKNHGLEDCINHVKEASMGAEDFSYFLNQIPGAFIFIGTRNESKNITHEIHNPNFKVDEDVLEFASATLCKILLAFLEK</sequence>
<dbReference type="SUPFAM" id="SSF53187">
    <property type="entry name" value="Zn-dependent exopeptidases"/>
    <property type="match status" value="1"/>
</dbReference>
<dbReference type="InterPro" id="IPR017439">
    <property type="entry name" value="Amidohydrolase"/>
</dbReference>
<dbReference type="PANTHER" id="PTHR11014">
    <property type="entry name" value="PEPTIDASE M20 FAMILY MEMBER"/>
    <property type="match status" value="1"/>
</dbReference>
<keyword evidence="3" id="KW-1185">Reference proteome</keyword>
<dbReference type="RefSeq" id="WP_194700445.1">
    <property type="nucleotide sequence ID" value="NZ_JADKNH010000002.1"/>
</dbReference>
<dbReference type="NCBIfam" id="TIGR01891">
    <property type="entry name" value="amidohydrolases"/>
    <property type="match status" value="1"/>
</dbReference>
<comment type="caution">
    <text evidence="2">The sequence shown here is derived from an EMBL/GenBank/DDBJ whole genome shotgun (WGS) entry which is preliminary data.</text>
</comment>
<dbReference type="EMBL" id="JADKNH010000002">
    <property type="protein sequence ID" value="MBF4692205.1"/>
    <property type="molecule type" value="Genomic_DNA"/>
</dbReference>
<dbReference type="InterPro" id="IPR011650">
    <property type="entry name" value="Peptidase_M20_dimer"/>
</dbReference>
<protein>
    <submittedName>
        <fullName evidence="2">Amidohydrolase</fullName>
    </submittedName>
</protein>
<dbReference type="Gene3D" id="3.30.70.360">
    <property type="match status" value="1"/>
</dbReference>
<dbReference type="InterPro" id="IPR002933">
    <property type="entry name" value="Peptidase_M20"/>
</dbReference>
<evidence type="ECO:0000259" key="1">
    <source>
        <dbReference type="Pfam" id="PF07687"/>
    </source>
</evidence>
<dbReference type="SUPFAM" id="SSF55031">
    <property type="entry name" value="Bacterial exopeptidase dimerisation domain"/>
    <property type="match status" value="1"/>
</dbReference>
<dbReference type="PANTHER" id="PTHR11014:SF63">
    <property type="entry name" value="METALLOPEPTIDASE, PUTATIVE (AFU_ORTHOLOGUE AFUA_6G09600)-RELATED"/>
    <property type="match status" value="1"/>
</dbReference>
<name>A0ABR9ZQK0_9FIRM</name>
<organism evidence="2 3">
    <name type="scientific">Fusibacter ferrireducens</name>
    <dbReference type="NCBI Taxonomy" id="2785058"/>
    <lineage>
        <taxon>Bacteria</taxon>
        <taxon>Bacillati</taxon>
        <taxon>Bacillota</taxon>
        <taxon>Clostridia</taxon>
        <taxon>Eubacteriales</taxon>
        <taxon>Eubacteriales Family XII. Incertae Sedis</taxon>
        <taxon>Fusibacter</taxon>
    </lineage>
</organism>
<gene>
    <name evidence="2" type="ORF">ISU02_03715</name>
</gene>
<reference evidence="2 3" key="1">
    <citation type="submission" date="2020-11" db="EMBL/GenBank/DDBJ databases">
        <title>Fusibacter basophilias sp. nov.</title>
        <authorList>
            <person name="Qiu D."/>
        </authorList>
    </citation>
    <scope>NUCLEOTIDE SEQUENCE [LARGE SCALE GENOMIC DNA]</scope>
    <source>
        <strain evidence="2 3">Q10-2</strain>
    </source>
</reference>
<dbReference type="Gene3D" id="3.40.630.10">
    <property type="entry name" value="Zn peptidases"/>
    <property type="match status" value="1"/>
</dbReference>
<dbReference type="Pfam" id="PF01546">
    <property type="entry name" value="Peptidase_M20"/>
    <property type="match status" value="1"/>
</dbReference>
<accession>A0ABR9ZQK0</accession>
<dbReference type="InterPro" id="IPR036264">
    <property type="entry name" value="Bact_exopeptidase_dim_dom"/>
</dbReference>
<dbReference type="Pfam" id="PF07687">
    <property type="entry name" value="M20_dimer"/>
    <property type="match status" value="1"/>
</dbReference>
<evidence type="ECO:0000313" key="2">
    <source>
        <dbReference type="EMBL" id="MBF4692205.1"/>
    </source>
</evidence>
<dbReference type="PIRSF" id="PIRSF005962">
    <property type="entry name" value="Pept_M20D_amidohydro"/>
    <property type="match status" value="1"/>
</dbReference>
<evidence type="ECO:0000313" key="3">
    <source>
        <dbReference type="Proteomes" id="UP000614200"/>
    </source>
</evidence>
<dbReference type="Proteomes" id="UP000614200">
    <property type="component" value="Unassembled WGS sequence"/>
</dbReference>
<feature type="domain" description="Peptidase M20 dimerisation" evidence="1">
    <location>
        <begin position="195"/>
        <end position="287"/>
    </location>
</feature>
<proteinExistence type="predicted"/>